<dbReference type="AlphaFoldDB" id="F4C9U4"/>
<organism evidence="2">
    <name type="scientific">Sphingobacterium sp. (strain 21)</name>
    <dbReference type="NCBI Taxonomy" id="743722"/>
    <lineage>
        <taxon>Bacteria</taxon>
        <taxon>Pseudomonadati</taxon>
        <taxon>Bacteroidota</taxon>
        <taxon>Sphingobacteriia</taxon>
        <taxon>Sphingobacteriales</taxon>
        <taxon>Sphingobacteriaceae</taxon>
        <taxon>Sphingobacterium</taxon>
    </lineage>
</organism>
<evidence type="ECO:0000256" key="1">
    <source>
        <dbReference type="SAM" id="Phobius"/>
    </source>
</evidence>
<keyword evidence="1" id="KW-1133">Transmembrane helix</keyword>
<proteinExistence type="predicted"/>
<evidence type="ECO:0008006" key="3">
    <source>
        <dbReference type="Google" id="ProtNLM"/>
    </source>
</evidence>
<evidence type="ECO:0000313" key="2">
    <source>
        <dbReference type="EMBL" id="ADZ81479.1"/>
    </source>
</evidence>
<sequence>MFYSILFILVYAATIIFAIYILYCIIDRWVNRSINVRREQNELLAKLIDVLERDNRN</sequence>
<keyword evidence="1" id="KW-0812">Transmembrane</keyword>
<name>F4C9U4_SPHS2</name>
<reference evidence="2" key="1">
    <citation type="submission" date="2011-03" db="EMBL/GenBank/DDBJ databases">
        <title>Complete sequence of Sphingobacterium sp. 21.</title>
        <authorList>
            <consortium name="US DOE Joint Genome Institute"/>
            <person name="Lucas S."/>
            <person name="Copeland A."/>
            <person name="Lapidus A."/>
            <person name="Cheng J.-F."/>
            <person name="Goodwin L."/>
            <person name="Pitluck S."/>
            <person name="Davenport K."/>
            <person name="Detter J.C."/>
            <person name="Han C."/>
            <person name="Tapia R."/>
            <person name="Land M."/>
            <person name="Hauser L."/>
            <person name="Kyrpides N."/>
            <person name="Ivanova N."/>
            <person name="Ovchinnikova G."/>
            <person name="Pagani I."/>
            <person name="Siebers A.K."/>
            <person name="Allgaier M."/>
            <person name="Thelen M.P."/>
            <person name="Hugenholtz P."/>
            <person name="Woyke T."/>
        </authorList>
    </citation>
    <scope>NUCLEOTIDE SEQUENCE</scope>
    <source>
        <strain evidence="2">21</strain>
    </source>
</reference>
<keyword evidence="1" id="KW-0472">Membrane</keyword>
<gene>
    <name evidence="2" type="ordered locus">Sph21_4977</name>
</gene>
<dbReference type="HOGENOM" id="CLU_204005_0_0_10"/>
<protein>
    <recommendedName>
        <fullName evidence="3">DUF4083 domain-containing protein</fullName>
    </recommendedName>
</protein>
<feature type="transmembrane region" description="Helical" evidence="1">
    <location>
        <begin position="6"/>
        <end position="26"/>
    </location>
</feature>
<dbReference type="EMBL" id="CP002584">
    <property type="protein sequence ID" value="ADZ81479.1"/>
    <property type="molecule type" value="Genomic_DNA"/>
</dbReference>
<dbReference type="KEGG" id="shg:Sph21_4977"/>
<accession>F4C9U4</accession>